<evidence type="ECO:0008006" key="4">
    <source>
        <dbReference type="Google" id="ProtNLM"/>
    </source>
</evidence>
<evidence type="ECO:0000313" key="3">
    <source>
        <dbReference type="Proteomes" id="UP000827092"/>
    </source>
</evidence>
<protein>
    <recommendedName>
        <fullName evidence="4">Secreted protein</fullName>
    </recommendedName>
</protein>
<reference evidence="2 3" key="1">
    <citation type="journal article" date="2022" name="Nat. Ecol. Evol.">
        <title>A masculinizing supergene underlies an exaggerated male reproductive morph in a spider.</title>
        <authorList>
            <person name="Hendrickx F."/>
            <person name="De Corte Z."/>
            <person name="Sonet G."/>
            <person name="Van Belleghem S.M."/>
            <person name="Kostlbacher S."/>
            <person name="Vangestel C."/>
        </authorList>
    </citation>
    <scope>NUCLEOTIDE SEQUENCE [LARGE SCALE GENOMIC DNA]</scope>
    <source>
        <strain evidence="2">W744_W776</strain>
    </source>
</reference>
<proteinExistence type="predicted"/>
<dbReference type="Proteomes" id="UP000827092">
    <property type="component" value="Unassembled WGS sequence"/>
</dbReference>
<dbReference type="EMBL" id="JAFNEN010000414">
    <property type="protein sequence ID" value="KAG8183550.1"/>
    <property type="molecule type" value="Genomic_DNA"/>
</dbReference>
<accession>A0AAV6UH83</accession>
<feature type="signal peptide" evidence="1">
    <location>
        <begin position="1"/>
        <end position="19"/>
    </location>
</feature>
<evidence type="ECO:0000256" key="1">
    <source>
        <dbReference type="SAM" id="SignalP"/>
    </source>
</evidence>
<evidence type="ECO:0000313" key="2">
    <source>
        <dbReference type="EMBL" id="KAG8183550.1"/>
    </source>
</evidence>
<organism evidence="2 3">
    <name type="scientific">Oedothorax gibbosus</name>
    <dbReference type="NCBI Taxonomy" id="931172"/>
    <lineage>
        <taxon>Eukaryota</taxon>
        <taxon>Metazoa</taxon>
        <taxon>Ecdysozoa</taxon>
        <taxon>Arthropoda</taxon>
        <taxon>Chelicerata</taxon>
        <taxon>Arachnida</taxon>
        <taxon>Araneae</taxon>
        <taxon>Araneomorphae</taxon>
        <taxon>Entelegynae</taxon>
        <taxon>Araneoidea</taxon>
        <taxon>Linyphiidae</taxon>
        <taxon>Erigoninae</taxon>
        <taxon>Oedothorax</taxon>
    </lineage>
</organism>
<name>A0AAV6UH83_9ARAC</name>
<feature type="chain" id="PRO_5043619335" description="Secreted protein" evidence="1">
    <location>
        <begin position="20"/>
        <end position="98"/>
    </location>
</feature>
<comment type="caution">
    <text evidence="2">The sequence shown here is derived from an EMBL/GenBank/DDBJ whole genome shotgun (WGS) entry which is preliminary data.</text>
</comment>
<sequence>MKIVQTIILPCFLITYAIAKCGIQVQCPPLDNPTANCTLESDNSACPRCVCEYSEPKKPKHGKHHHHHNPPNPYIACDPPVCSCPLDYTTSPCPSCPC</sequence>
<keyword evidence="3" id="KW-1185">Reference proteome</keyword>
<keyword evidence="1" id="KW-0732">Signal</keyword>
<gene>
    <name evidence="2" type="ORF">JTE90_003897</name>
</gene>
<dbReference type="AlphaFoldDB" id="A0AAV6UH83"/>